<evidence type="ECO:0000313" key="3">
    <source>
        <dbReference type="Proteomes" id="UP001293254"/>
    </source>
</evidence>
<proteinExistence type="predicted"/>
<dbReference type="EMBL" id="JACGWO010000004">
    <property type="protein sequence ID" value="KAK4428363.1"/>
    <property type="molecule type" value="Genomic_DNA"/>
</dbReference>
<keyword evidence="3" id="KW-1185">Reference proteome</keyword>
<feature type="compositionally biased region" description="Basic residues" evidence="1">
    <location>
        <begin position="132"/>
        <end position="141"/>
    </location>
</feature>
<organism evidence="2 3">
    <name type="scientific">Sesamum alatum</name>
    <dbReference type="NCBI Taxonomy" id="300844"/>
    <lineage>
        <taxon>Eukaryota</taxon>
        <taxon>Viridiplantae</taxon>
        <taxon>Streptophyta</taxon>
        <taxon>Embryophyta</taxon>
        <taxon>Tracheophyta</taxon>
        <taxon>Spermatophyta</taxon>
        <taxon>Magnoliopsida</taxon>
        <taxon>eudicotyledons</taxon>
        <taxon>Gunneridae</taxon>
        <taxon>Pentapetalae</taxon>
        <taxon>asterids</taxon>
        <taxon>lamiids</taxon>
        <taxon>Lamiales</taxon>
        <taxon>Pedaliaceae</taxon>
        <taxon>Sesamum</taxon>
    </lineage>
</organism>
<feature type="region of interest" description="Disordered" evidence="1">
    <location>
        <begin position="97"/>
        <end position="141"/>
    </location>
</feature>
<protein>
    <submittedName>
        <fullName evidence="2">Uncharacterized protein</fullName>
    </submittedName>
</protein>
<dbReference type="PROSITE" id="PS51257">
    <property type="entry name" value="PROKAR_LIPOPROTEIN"/>
    <property type="match status" value="1"/>
</dbReference>
<reference evidence="2" key="1">
    <citation type="submission" date="2020-06" db="EMBL/GenBank/DDBJ databases">
        <authorList>
            <person name="Li T."/>
            <person name="Hu X."/>
            <person name="Zhang T."/>
            <person name="Song X."/>
            <person name="Zhang H."/>
            <person name="Dai N."/>
            <person name="Sheng W."/>
            <person name="Hou X."/>
            <person name="Wei L."/>
        </authorList>
    </citation>
    <scope>NUCLEOTIDE SEQUENCE</scope>
    <source>
        <strain evidence="2">3651</strain>
        <tissue evidence="2">Leaf</tissue>
    </source>
</reference>
<dbReference type="AlphaFoldDB" id="A0AAE1YE11"/>
<accession>A0AAE1YE11</accession>
<sequence length="141" mass="15335">MAMCTHRHQLHVHAPNVQAAGACAQLNSPLPLPPPLSKLAAAVQVRQPSPLSKFATATALQAPPRFASAKRRRCSASAKHCPNPRCRYSAYAKHCPNLRRRRQDPPRFAPPPPSSAVDPPRPEAPSRSLCVLKRHRAPSVA</sequence>
<evidence type="ECO:0000256" key="1">
    <source>
        <dbReference type="SAM" id="MobiDB-lite"/>
    </source>
</evidence>
<dbReference type="Proteomes" id="UP001293254">
    <property type="component" value="Unassembled WGS sequence"/>
</dbReference>
<comment type="caution">
    <text evidence="2">The sequence shown here is derived from an EMBL/GenBank/DDBJ whole genome shotgun (WGS) entry which is preliminary data.</text>
</comment>
<gene>
    <name evidence="2" type="ORF">Salat_1135900</name>
</gene>
<name>A0AAE1YE11_9LAMI</name>
<evidence type="ECO:0000313" key="2">
    <source>
        <dbReference type="EMBL" id="KAK4428363.1"/>
    </source>
</evidence>
<reference evidence="2" key="2">
    <citation type="journal article" date="2024" name="Plant">
        <title>Genomic evolution and insights into agronomic trait innovations of Sesamum species.</title>
        <authorList>
            <person name="Miao H."/>
            <person name="Wang L."/>
            <person name="Qu L."/>
            <person name="Liu H."/>
            <person name="Sun Y."/>
            <person name="Le M."/>
            <person name="Wang Q."/>
            <person name="Wei S."/>
            <person name="Zheng Y."/>
            <person name="Lin W."/>
            <person name="Duan Y."/>
            <person name="Cao H."/>
            <person name="Xiong S."/>
            <person name="Wang X."/>
            <person name="Wei L."/>
            <person name="Li C."/>
            <person name="Ma Q."/>
            <person name="Ju M."/>
            <person name="Zhao R."/>
            <person name="Li G."/>
            <person name="Mu C."/>
            <person name="Tian Q."/>
            <person name="Mei H."/>
            <person name="Zhang T."/>
            <person name="Gao T."/>
            <person name="Zhang H."/>
        </authorList>
    </citation>
    <scope>NUCLEOTIDE SEQUENCE</scope>
    <source>
        <strain evidence="2">3651</strain>
    </source>
</reference>